<sequence length="405" mass="44341">MAPLSMPSALTYELLGKCSVTKARAATLHLAHGPVPLPIFMPVATQASLKGLTPEQLEEAGCRLCLNNTYHLGLKPGQATLDAVGGAHKFQSWPHNILTVSFQMVSLLKLAKVTEEGVRFLSPHDGSPMLLTPEHSISLQNSIGSDIIMQLDDVIATTSPNLARMKEAMERSVRWLDRCIKAHKHPERQNLFCIIQGGLDLDLRRECTKEMVARDTPGIAIGGLSGGEAKDAYCKVVDTCTGLLPEKKPRYVMGVGYPEDLIVSIALGADMFDCVWPTRTARFGNAITARGVLNLRNAAYSEDFSPVEEGCQCVCCRSQEEGGLGITRGYIYHVTAKETAGAHLLTIHNVHYQLNLMKLAREAIVEDRYPAFVKEFFAKLYDGKSMYPEWAVNALKGVGVDLLSD</sequence>
<feature type="region of interest" description="RNA binding; important for wobble base 34 recognition" evidence="6">
    <location>
        <begin position="278"/>
        <end position="282"/>
    </location>
</feature>
<dbReference type="PANTHER" id="PTHR43530:SF1">
    <property type="entry name" value="QUEUINE TRNA-RIBOSYLTRANSFERASE CATALYTIC SUBUNIT 1"/>
    <property type="match status" value="1"/>
</dbReference>
<feature type="binding site" evidence="6">
    <location>
        <position position="196"/>
    </location>
    <ligand>
        <name>substrate</name>
    </ligand>
</feature>
<evidence type="ECO:0000313" key="9">
    <source>
        <dbReference type="Proteomes" id="UP000800200"/>
    </source>
</evidence>
<dbReference type="SUPFAM" id="SSF51713">
    <property type="entry name" value="tRNA-guanine transglycosylase"/>
    <property type="match status" value="1"/>
</dbReference>
<comment type="caution">
    <text evidence="6">Lacks conserved residue(s) required for the propagation of feature annotation.</text>
</comment>
<dbReference type="InterPro" id="IPR004803">
    <property type="entry name" value="TGT"/>
</dbReference>
<keyword evidence="5 6" id="KW-0862">Zinc</keyword>
<comment type="subcellular location">
    <subcellularLocation>
        <location evidence="6">Cytoplasm</location>
    </subcellularLocation>
</comment>
<keyword evidence="6" id="KW-0963">Cytoplasm</keyword>
<keyword evidence="3 6" id="KW-0819">tRNA processing</keyword>
<comment type="subunit">
    <text evidence="6">Heterodimer of a catalytic subunit and an accessory subunit.</text>
</comment>
<comment type="similarity">
    <text evidence="6">Belongs to the queuine tRNA-ribosyltransferase family.</text>
</comment>
<reference evidence="8" key="1">
    <citation type="journal article" date="2020" name="Stud. Mycol.">
        <title>101 Dothideomycetes genomes: a test case for predicting lifestyles and emergence of pathogens.</title>
        <authorList>
            <person name="Haridas S."/>
            <person name="Albert R."/>
            <person name="Binder M."/>
            <person name="Bloem J."/>
            <person name="Labutti K."/>
            <person name="Salamov A."/>
            <person name="Andreopoulos B."/>
            <person name="Baker S."/>
            <person name="Barry K."/>
            <person name="Bills G."/>
            <person name="Bluhm B."/>
            <person name="Cannon C."/>
            <person name="Castanera R."/>
            <person name="Culley D."/>
            <person name="Daum C."/>
            <person name="Ezra D."/>
            <person name="Gonzalez J."/>
            <person name="Henrissat B."/>
            <person name="Kuo A."/>
            <person name="Liang C."/>
            <person name="Lipzen A."/>
            <person name="Lutzoni F."/>
            <person name="Magnuson J."/>
            <person name="Mondo S."/>
            <person name="Nolan M."/>
            <person name="Ohm R."/>
            <person name="Pangilinan J."/>
            <person name="Park H.-J."/>
            <person name="Ramirez L."/>
            <person name="Alfaro M."/>
            <person name="Sun H."/>
            <person name="Tritt A."/>
            <person name="Yoshinaga Y."/>
            <person name="Zwiers L.-H."/>
            <person name="Turgeon B."/>
            <person name="Goodwin S."/>
            <person name="Spatafora J."/>
            <person name="Crous P."/>
            <person name="Grigoriev I."/>
        </authorList>
    </citation>
    <scope>NUCLEOTIDE SEQUENCE</scope>
    <source>
        <strain evidence="8">CBS 207.26</strain>
    </source>
</reference>
<comment type="function">
    <text evidence="6">Catalytic subunit of the queuine tRNA-ribosyltransferase (TGT) that catalyzes the base-exchange of a guanine (G) residue with queuine (Q) at position 34 (anticodon wobble position) in tRNAs with GU(N) anticodons (tRNA-Asp, -Asn, -His and -Tyr), resulting in the hypermodified nucleoside queuosine (7-(((4,5-cis-dihydroxy-2-cyclopenten-1-yl)amino)methyl)-7-deazaguanosine). Catalysis occurs through a double-displacement mechanism. The nucleophile active site attacks the C1' of nucleotide 34 to detach the guanine base from the RNA, forming a covalent enzyme-RNA intermediate. The proton acceptor active site deprotonates the incoming queuine, allowing a nucleophilic attack on the C1' of the ribose to form the product.</text>
</comment>
<proteinExistence type="inferred from homology"/>
<evidence type="ECO:0000259" key="7">
    <source>
        <dbReference type="Pfam" id="PF01702"/>
    </source>
</evidence>
<evidence type="ECO:0000256" key="3">
    <source>
        <dbReference type="ARBA" id="ARBA00022694"/>
    </source>
</evidence>
<evidence type="ECO:0000256" key="6">
    <source>
        <dbReference type="HAMAP-Rule" id="MF_03218"/>
    </source>
</evidence>
<dbReference type="InterPro" id="IPR002616">
    <property type="entry name" value="tRNA_ribo_trans-like"/>
</dbReference>
<dbReference type="GO" id="GO:0008479">
    <property type="term" value="F:tRNA-guanosine(34) queuine transglycosylase activity"/>
    <property type="evidence" value="ECO:0007669"/>
    <property type="project" value="UniProtKB-UniRule"/>
</dbReference>
<evidence type="ECO:0000256" key="2">
    <source>
        <dbReference type="ARBA" id="ARBA00022679"/>
    </source>
</evidence>
<dbReference type="InterPro" id="IPR036511">
    <property type="entry name" value="TGT-like_sf"/>
</dbReference>
<feature type="binding site" evidence="6">
    <location>
        <position position="223"/>
    </location>
    <ligand>
        <name>substrate</name>
    </ligand>
</feature>
<feature type="region of interest" description="RNA binding" evidence="6">
    <location>
        <begin position="254"/>
        <end position="260"/>
    </location>
</feature>
<organism evidence="8 9">
    <name type="scientific">Zopfia rhizophila CBS 207.26</name>
    <dbReference type="NCBI Taxonomy" id="1314779"/>
    <lineage>
        <taxon>Eukaryota</taxon>
        <taxon>Fungi</taxon>
        <taxon>Dikarya</taxon>
        <taxon>Ascomycota</taxon>
        <taxon>Pezizomycotina</taxon>
        <taxon>Dothideomycetes</taxon>
        <taxon>Dothideomycetes incertae sedis</taxon>
        <taxon>Zopfiaceae</taxon>
        <taxon>Zopfia</taxon>
    </lineage>
</organism>
<keyword evidence="4 6" id="KW-0479">Metal-binding</keyword>
<dbReference type="PANTHER" id="PTHR43530">
    <property type="entry name" value="QUEUINE TRNA-RIBOSYLTRANSFERASE CATALYTIC SUBUNIT 1"/>
    <property type="match status" value="1"/>
</dbReference>
<dbReference type="HAMAP" id="MF_00168">
    <property type="entry name" value="Q_tRNA_Tgt"/>
    <property type="match status" value="1"/>
</dbReference>
<dbReference type="Proteomes" id="UP000800200">
    <property type="component" value="Unassembled WGS sequence"/>
</dbReference>
<accession>A0A6A6DP64</accession>
<evidence type="ECO:0000256" key="1">
    <source>
        <dbReference type="ARBA" id="ARBA00022676"/>
    </source>
</evidence>
<evidence type="ECO:0000256" key="5">
    <source>
        <dbReference type="ARBA" id="ARBA00022833"/>
    </source>
</evidence>
<name>A0A6A6DP64_9PEZI</name>
<dbReference type="NCBIfam" id="TIGR00430">
    <property type="entry name" value="Q_tRNA_tgt"/>
    <property type="match status" value="1"/>
</dbReference>
<feature type="active site" description="Nucleophile" evidence="6">
    <location>
        <position position="273"/>
    </location>
</feature>
<comment type="cofactor">
    <cofactor evidence="6">
        <name>Zn(2+)</name>
        <dbReference type="ChEBI" id="CHEBI:29105"/>
    </cofactor>
</comment>
<keyword evidence="2 6" id="KW-0808">Transferase</keyword>
<feature type="binding site" evidence="6">
    <location>
        <position position="311"/>
    </location>
    <ligand>
        <name>Zn(2+)</name>
        <dbReference type="ChEBI" id="CHEBI:29105"/>
    </ligand>
</feature>
<dbReference type="GO" id="GO:0006400">
    <property type="term" value="P:tRNA modification"/>
    <property type="evidence" value="ECO:0007669"/>
    <property type="project" value="InterPro"/>
</dbReference>
<protein>
    <recommendedName>
        <fullName evidence="6">Queuine tRNA-ribosyltransferase catalytic subunit 1</fullName>
        <ecNumber evidence="6">2.4.2.64</ecNumber>
    </recommendedName>
    <alternativeName>
        <fullName evidence="6">Guanine insertion enzyme</fullName>
    </alternativeName>
    <alternativeName>
        <fullName evidence="6">tRNA-guanine transglycosylase</fullName>
    </alternativeName>
</protein>
<evidence type="ECO:0000313" key="8">
    <source>
        <dbReference type="EMBL" id="KAF2181374.1"/>
    </source>
</evidence>
<comment type="catalytic activity">
    <reaction evidence="6">
        <text>guanosine(34) in tRNA + queuine = queuosine(34) in tRNA + guanine</text>
        <dbReference type="Rhea" id="RHEA:16633"/>
        <dbReference type="Rhea" id="RHEA-COMP:10341"/>
        <dbReference type="Rhea" id="RHEA-COMP:18571"/>
        <dbReference type="ChEBI" id="CHEBI:16235"/>
        <dbReference type="ChEBI" id="CHEBI:17433"/>
        <dbReference type="ChEBI" id="CHEBI:74269"/>
        <dbReference type="ChEBI" id="CHEBI:194431"/>
        <dbReference type="EC" id="2.4.2.64"/>
    </reaction>
</comment>
<feature type="binding site" evidence="6">
    <location>
        <position position="152"/>
    </location>
    <ligand>
        <name>substrate</name>
    </ligand>
</feature>
<dbReference type="GO" id="GO:0046872">
    <property type="term" value="F:metal ion binding"/>
    <property type="evidence" value="ECO:0007669"/>
    <property type="project" value="UniProtKB-KW"/>
</dbReference>
<feature type="binding site" evidence="6">
    <location>
        <position position="313"/>
    </location>
    <ligand>
        <name>Zn(2+)</name>
        <dbReference type="ChEBI" id="CHEBI:29105"/>
    </ligand>
</feature>
<keyword evidence="1 6" id="KW-0328">Glycosyltransferase</keyword>
<feature type="binding site" evidence="6">
    <location>
        <position position="316"/>
    </location>
    <ligand>
        <name>Zn(2+)</name>
        <dbReference type="ChEBI" id="CHEBI:29105"/>
    </ligand>
</feature>
<dbReference type="OrthoDB" id="10249838at2759"/>
<feature type="domain" description="tRNA-guanine(15) transglycosylase-like" evidence="7">
    <location>
        <begin position="21"/>
        <end position="380"/>
    </location>
</feature>
<dbReference type="Pfam" id="PF01702">
    <property type="entry name" value="TGT"/>
    <property type="match status" value="1"/>
</dbReference>
<dbReference type="GO" id="GO:0005829">
    <property type="term" value="C:cytosol"/>
    <property type="evidence" value="ECO:0007669"/>
    <property type="project" value="TreeGrafter"/>
</dbReference>
<dbReference type="Gene3D" id="3.20.20.105">
    <property type="entry name" value="Queuine tRNA-ribosyltransferase-like"/>
    <property type="match status" value="1"/>
</dbReference>
<keyword evidence="9" id="KW-1185">Reference proteome</keyword>
<dbReference type="NCBIfam" id="TIGR00449">
    <property type="entry name" value="tgt_general"/>
    <property type="match status" value="1"/>
</dbReference>
<dbReference type="EC" id="2.4.2.64" evidence="6"/>
<feature type="binding site" evidence="6">
    <location>
        <position position="348"/>
    </location>
    <ligand>
        <name>Zn(2+)</name>
        <dbReference type="ChEBI" id="CHEBI:29105"/>
    </ligand>
</feature>
<gene>
    <name evidence="8" type="ORF">K469DRAFT_740822</name>
</gene>
<dbReference type="AlphaFoldDB" id="A0A6A6DP64"/>
<dbReference type="EMBL" id="ML994653">
    <property type="protein sequence ID" value="KAF2181374.1"/>
    <property type="molecule type" value="Genomic_DNA"/>
</dbReference>
<evidence type="ECO:0000256" key="4">
    <source>
        <dbReference type="ARBA" id="ARBA00022723"/>
    </source>
</evidence>